<keyword evidence="2" id="KW-1185">Reference proteome</keyword>
<proteinExistence type="predicted"/>
<dbReference type="RefSeq" id="WP_258424311.1">
    <property type="nucleotide sequence ID" value="NZ_JANSUY010000014.1"/>
</dbReference>
<organism evidence="1 2">
    <name type="scientific">Aquiflexum gelatinilyticum</name>
    <dbReference type="NCBI Taxonomy" id="2961943"/>
    <lineage>
        <taxon>Bacteria</taxon>
        <taxon>Pseudomonadati</taxon>
        <taxon>Bacteroidota</taxon>
        <taxon>Cytophagia</taxon>
        <taxon>Cytophagales</taxon>
        <taxon>Cyclobacteriaceae</taxon>
        <taxon>Aquiflexum</taxon>
    </lineage>
</organism>
<name>A0A9X2T186_9BACT</name>
<dbReference type="EMBL" id="JANSUY010000014">
    <property type="protein sequence ID" value="MCR9016473.1"/>
    <property type="molecule type" value="Genomic_DNA"/>
</dbReference>
<evidence type="ECO:0000313" key="2">
    <source>
        <dbReference type="Proteomes" id="UP001142175"/>
    </source>
</evidence>
<dbReference type="Proteomes" id="UP001142175">
    <property type="component" value="Unassembled WGS sequence"/>
</dbReference>
<gene>
    <name evidence="1" type="ORF">NU887_15630</name>
</gene>
<dbReference type="AlphaFoldDB" id="A0A9X2T186"/>
<accession>A0A9X2T186</accession>
<comment type="caution">
    <text evidence="1">The sequence shown here is derived from an EMBL/GenBank/DDBJ whole genome shotgun (WGS) entry which is preliminary data.</text>
</comment>
<protein>
    <recommendedName>
        <fullName evidence="3">Lipoprotein</fullName>
    </recommendedName>
</protein>
<evidence type="ECO:0008006" key="3">
    <source>
        <dbReference type="Google" id="ProtNLM"/>
    </source>
</evidence>
<sequence>MKSSTRFPILLIFIGIFSFFSCSTFETPKEEVAVFWKQSLSFQEGLTHAKEINGKLYTASKTRIYSEATLFGINKHSDLSAFLPDNFLYRLPISDQLMATINSDELILLPIGKPFEEDALVIKMKDLDQGFYDFKQIVSGYGDQIGIDSKGHVLVPYGAPKSPGVSKYTPNFLWLKTAVIDGKVEILEQKLIKEEFFDDWVTINGFKVFENFMRVTIGNKTFDFDQSGNMELRFEFYTKSVQVGNDIITFEGDGWETFPLKVYKSDLSGKNPELIGTYNSGQVSNEDRRRIGITFDNLSSINDTIVLIEGESIFRLSMNDKTIKLFPLDNVGLIGTNITSISLLDDSTVFVTTNCEARDKNCGGGYYKPLDKFLTPR</sequence>
<evidence type="ECO:0000313" key="1">
    <source>
        <dbReference type="EMBL" id="MCR9016473.1"/>
    </source>
</evidence>
<reference evidence="1" key="1">
    <citation type="submission" date="2022-08" db="EMBL/GenBank/DDBJ databases">
        <authorList>
            <person name="Zhang D."/>
        </authorList>
    </citation>
    <scope>NUCLEOTIDE SEQUENCE</scope>
    <source>
        <strain evidence="1">XJ19-11</strain>
    </source>
</reference>
<dbReference type="PROSITE" id="PS51257">
    <property type="entry name" value="PROKAR_LIPOPROTEIN"/>
    <property type="match status" value="1"/>
</dbReference>